<feature type="compositionally biased region" description="Basic residues" evidence="1">
    <location>
        <begin position="107"/>
        <end position="118"/>
    </location>
</feature>
<feature type="region of interest" description="Disordered" evidence="1">
    <location>
        <begin position="87"/>
        <end position="118"/>
    </location>
</feature>
<dbReference type="EMBL" id="JAIWYP010000014">
    <property type="protein sequence ID" value="KAH3709640.1"/>
    <property type="molecule type" value="Genomic_DNA"/>
</dbReference>
<organism evidence="2 3">
    <name type="scientific">Dreissena polymorpha</name>
    <name type="common">Zebra mussel</name>
    <name type="synonym">Mytilus polymorpha</name>
    <dbReference type="NCBI Taxonomy" id="45954"/>
    <lineage>
        <taxon>Eukaryota</taxon>
        <taxon>Metazoa</taxon>
        <taxon>Spiralia</taxon>
        <taxon>Lophotrochozoa</taxon>
        <taxon>Mollusca</taxon>
        <taxon>Bivalvia</taxon>
        <taxon>Autobranchia</taxon>
        <taxon>Heteroconchia</taxon>
        <taxon>Euheterodonta</taxon>
        <taxon>Imparidentia</taxon>
        <taxon>Neoheterodontei</taxon>
        <taxon>Myida</taxon>
        <taxon>Dreissenoidea</taxon>
        <taxon>Dreissenidae</taxon>
        <taxon>Dreissena</taxon>
    </lineage>
</organism>
<accession>A0A9D4BU31</accession>
<name>A0A9D4BU31_DREPO</name>
<gene>
    <name evidence="2" type="ORF">DPMN_069104</name>
</gene>
<feature type="compositionally biased region" description="Basic and acidic residues" evidence="1">
    <location>
        <begin position="9"/>
        <end position="23"/>
    </location>
</feature>
<reference evidence="2" key="1">
    <citation type="journal article" date="2019" name="bioRxiv">
        <title>The Genome of the Zebra Mussel, Dreissena polymorpha: A Resource for Invasive Species Research.</title>
        <authorList>
            <person name="McCartney M.A."/>
            <person name="Auch B."/>
            <person name="Kono T."/>
            <person name="Mallez S."/>
            <person name="Zhang Y."/>
            <person name="Obille A."/>
            <person name="Becker A."/>
            <person name="Abrahante J.E."/>
            <person name="Garbe J."/>
            <person name="Badalamenti J.P."/>
            <person name="Herman A."/>
            <person name="Mangelson H."/>
            <person name="Liachko I."/>
            <person name="Sullivan S."/>
            <person name="Sone E.D."/>
            <person name="Koren S."/>
            <person name="Silverstein K.A.T."/>
            <person name="Beckman K.B."/>
            <person name="Gohl D.M."/>
        </authorList>
    </citation>
    <scope>NUCLEOTIDE SEQUENCE</scope>
    <source>
        <strain evidence="2">Duluth1</strain>
        <tissue evidence="2">Whole animal</tissue>
    </source>
</reference>
<evidence type="ECO:0000313" key="3">
    <source>
        <dbReference type="Proteomes" id="UP000828390"/>
    </source>
</evidence>
<feature type="region of interest" description="Disordered" evidence="1">
    <location>
        <begin position="1"/>
        <end position="35"/>
    </location>
</feature>
<sequence length="118" mass="13108">MDGEISEPDLQRVLRGNELHGAHQDPQGRLPPEARHMGLHVRVHDRHARPADHVALPEILPVASGAVDRGECGSGTAVPECHHLQHQPAKEGQHVDGSFPGEERGVHTRQRRHDLRRL</sequence>
<comment type="caution">
    <text evidence="2">The sequence shown here is derived from an EMBL/GenBank/DDBJ whole genome shotgun (WGS) entry which is preliminary data.</text>
</comment>
<keyword evidence="3" id="KW-1185">Reference proteome</keyword>
<proteinExistence type="predicted"/>
<protein>
    <submittedName>
        <fullName evidence="2">Uncharacterized protein</fullName>
    </submittedName>
</protein>
<evidence type="ECO:0000256" key="1">
    <source>
        <dbReference type="SAM" id="MobiDB-lite"/>
    </source>
</evidence>
<reference evidence="2" key="2">
    <citation type="submission" date="2020-11" db="EMBL/GenBank/DDBJ databases">
        <authorList>
            <person name="McCartney M.A."/>
            <person name="Auch B."/>
            <person name="Kono T."/>
            <person name="Mallez S."/>
            <person name="Becker A."/>
            <person name="Gohl D.M."/>
            <person name="Silverstein K.A.T."/>
            <person name="Koren S."/>
            <person name="Bechman K.B."/>
            <person name="Herman A."/>
            <person name="Abrahante J.E."/>
            <person name="Garbe J."/>
        </authorList>
    </citation>
    <scope>NUCLEOTIDE SEQUENCE</scope>
    <source>
        <strain evidence="2">Duluth1</strain>
        <tissue evidence="2">Whole animal</tissue>
    </source>
</reference>
<evidence type="ECO:0000313" key="2">
    <source>
        <dbReference type="EMBL" id="KAH3709640.1"/>
    </source>
</evidence>
<dbReference type="Proteomes" id="UP000828390">
    <property type="component" value="Unassembled WGS sequence"/>
</dbReference>
<dbReference type="AlphaFoldDB" id="A0A9D4BU31"/>